<keyword evidence="4" id="KW-0805">Transcription regulation</keyword>
<name>A0A0W8FZG5_9ZZZZ</name>
<sequence length="100" mass="11811">MDRWKELVAEKLDSLNQFDPKEAMFIRMFLQEAAEDSLDSQSRLLIPKSLIEYAEIKNEVLILGLNKRIEVWNPDVYESYINENLQSYEEIAKDVMKRNG</sequence>
<keyword evidence="6" id="KW-0804">Transcription</keyword>
<dbReference type="CDD" id="cd16321">
    <property type="entry name" value="MraZ_C"/>
    <property type="match status" value="1"/>
</dbReference>
<dbReference type="InterPro" id="IPR007159">
    <property type="entry name" value="SpoVT-AbrB_dom"/>
</dbReference>
<gene>
    <name evidence="8" type="ORF">ASZ90_003877</name>
</gene>
<dbReference type="SUPFAM" id="SSF89447">
    <property type="entry name" value="AbrB/MazE/MraZ-like"/>
    <property type="match status" value="1"/>
</dbReference>
<keyword evidence="5" id="KW-0238">DNA-binding</keyword>
<evidence type="ECO:0000256" key="2">
    <source>
        <dbReference type="ARBA" id="ARBA00022490"/>
    </source>
</evidence>
<evidence type="ECO:0000259" key="7">
    <source>
        <dbReference type="PROSITE" id="PS51740"/>
    </source>
</evidence>
<dbReference type="GO" id="GO:0000976">
    <property type="term" value="F:transcription cis-regulatory region binding"/>
    <property type="evidence" value="ECO:0007669"/>
    <property type="project" value="TreeGrafter"/>
</dbReference>
<evidence type="ECO:0000256" key="1">
    <source>
        <dbReference type="ARBA" id="ARBA00013860"/>
    </source>
</evidence>
<dbReference type="InterPro" id="IPR038619">
    <property type="entry name" value="MraZ_sf"/>
</dbReference>
<proteinExistence type="inferred from homology"/>
<feature type="domain" description="SpoVT-AbrB" evidence="7">
    <location>
        <begin position="33"/>
        <end position="76"/>
    </location>
</feature>
<dbReference type="PANTHER" id="PTHR34701">
    <property type="entry name" value="TRANSCRIPTIONAL REGULATOR MRAZ"/>
    <property type="match status" value="1"/>
</dbReference>
<dbReference type="PANTHER" id="PTHR34701:SF1">
    <property type="entry name" value="TRANSCRIPTIONAL REGULATOR MRAZ"/>
    <property type="match status" value="1"/>
</dbReference>
<protein>
    <recommendedName>
        <fullName evidence="1">Transcriptional regulator MraZ</fullName>
    </recommendedName>
</protein>
<dbReference type="InterPro" id="IPR003444">
    <property type="entry name" value="MraZ"/>
</dbReference>
<dbReference type="InterPro" id="IPR020603">
    <property type="entry name" value="MraZ_dom"/>
</dbReference>
<dbReference type="GO" id="GO:2000143">
    <property type="term" value="P:negative regulation of DNA-templated transcription initiation"/>
    <property type="evidence" value="ECO:0007669"/>
    <property type="project" value="TreeGrafter"/>
</dbReference>
<evidence type="ECO:0000313" key="8">
    <source>
        <dbReference type="EMBL" id="KUG26288.1"/>
    </source>
</evidence>
<reference evidence="8" key="1">
    <citation type="journal article" date="2015" name="Proc. Natl. Acad. Sci. U.S.A.">
        <title>Networks of energetic and metabolic interactions define dynamics in microbial communities.</title>
        <authorList>
            <person name="Embree M."/>
            <person name="Liu J.K."/>
            <person name="Al-Bassam M.M."/>
            <person name="Zengler K."/>
        </authorList>
    </citation>
    <scope>NUCLEOTIDE SEQUENCE</scope>
</reference>
<evidence type="ECO:0000256" key="3">
    <source>
        <dbReference type="ARBA" id="ARBA00022737"/>
    </source>
</evidence>
<dbReference type="GO" id="GO:0003700">
    <property type="term" value="F:DNA-binding transcription factor activity"/>
    <property type="evidence" value="ECO:0007669"/>
    <property type="project" value="InterPro"/>
</dbReference>
<evidence type="ECO:0000256" key="6">
    <source>
        <dbReference type="ARBA" id="ARBA00023163"/>
    </source>
</evidence>
<dbReference type="PROSITE" id="PS51740">
    <property type="entry name" value="SPOVT_ABRB"/>
    <property type="match status" value="1"/>
</dbReference>
<dbReference type="HAMAP" id="MF_01008">
    <property type="entry name" value="MraZ"/>
    <property type="match status" value="1"/>
</dbReference>
<keyword evidence="2" id="KW-0963">Cytoplasm</keyword>
<keyword evidence="3" id="KW-0677">Repeat</keyword>
<dbReference type="EMBL" id="LNQE01000492">
    <property type="protein sequence ID" value="KUG26288.1"/>
    <property type="molecule type" value="Genomic_DNA"/>
</dbReference>
<dbReference type="Pfam" id="PF02381">
    <property type="entry name" value="MraZ"/>
    <property type="match status" value="1"/>
</dbReference>
<dbReference type="InterPro" id="IPR035644">
    <property type="entry name" value="MraZ_C"/>
</dbReference>
<comment type="caution">
    <text evidence="8">The sequence shown here is derived from an EMBL/GenBank/DDBJ whole genome shotgun (WGS) entry which is preliminary data.</text>
</comment>
<dbReference type="InterPro" id="IPR037914">
    <property type="entry name" value="SpoVT-AbrB_sf"/>
</dbReference>
<dbReference type="Gene3D" id="3.40.1550.20">
    <property type="entry name" value="Transcriptional regulator MraZ domain"/>
    <property type="match status" value="1"/>
</dbReference>
<dbReference type="AlphaFoldDB" id="A0A0W8FZG5"/>
<evidence type="ECO:0000256" key="5">
    <source>
        <dbReference type="ARBA" id="ARBA00023125"/>
    </source>
</evidence>
<organism evidence="8">
    <name type="scientific">hydrocarbon metagenome</name>
    <dbReference type="NCBI Taxonomy" id="938273"/>
    <lineage>
        <taxon>unclassified sequences</taxon>
        <taxon>metagenomes</taxon>
        <taxon>ecological metagenomes</taxon>
    </lineage>
</organism>
<accession>A0A0W8FZG5</accession>
<evidence type="ECO:0000256" key="4">
    <source>
        <dbReference type="ARBA" id="ARBA00023015"/>
    </source>
</evidence>